<accession>A0A5B9E9F6</accession>
<keyword evidence="1" id="KW-0812">Transmembrane</keyword>
<keyword evidence="3" id="KW-1185">Reference proteome</keyword>
<dbReference type="Pfam" id="PF11188">
    <property type="entry name" value="DUF2975"/>
    <property type="match status" value="1"/>
</dbReference>
<keyword evidence="1" id="KW-0472">Membrane</keyword>
<feature type="transmembrane region" description="Helical" evidence="1">
    <location>
        <begin position="108"/>
        <end position="129"/>
    </location>
</feature>
<dbReference type="AlphaFoldDB" id="A0A5B9E9F6"/>
<dbReference type="OrthoDB" id="9153951at2"/>
<sequence length="175" mass="19513">MDSELERKLQRIRSFSQVFRRICQGALLVMFLLLLACIAGICIGRGGIVRAFDISIPLSTLSGYQRILMAVVAVLAIAVPIKGLYHLERLFRNYTEGKIFTVASAGEIRQLGITALLWAAANLIWIAAAVVLTERRLPHSFYFRMDSIAIGVTVIVISWLMEMAAAMREENELTI</sequence>
<organism evidence="2 3">
    <name type="scientific">Terriglobus albidus</name>
    <dbReference type="NCBI Taxonomy" id="1592106"/>
    <lineage>
        <taxon>Bacteria</taxon>
        <taxon>Pseudomonadati</taxon>
        <taxon>Acidobacteriota</taxon>
        <taxon>Terriglobia</taxon>
        <taxon>Terriglobales</taxon>
        <taxon>Acidobacteriaceae</taxon>
        <taxon>Terriglobus</taxon>
    </lineage>
</organism>
<reference evidence="2 3" key="1">
    <citation type="submission" date="2019-08" db="EMBL/GenBank/DDBJ databases">
        <title>Complete genome sequence of Terriglobus albidus strain ORNL.</title>
        <authorList>
            <person name="Podar M."/>
        </authorList>
    </citation>
    <scope>NUCLEOTIDE SEQUENCE [LARGE SCALE GENOMIC DNA]</scope>
    <source>
        <strain evidence="2 3">ORNL</strain>
    </source>
</reference>
<dbReference type="KEGG" id="talb:FTW19_02910"/>
<evidence type="ECO:0000313" key="3">
    <source>
        <dbReference type="Proteomes" id="UP000321820"/>
    </source>
</evidence>
<protein>
    <submittedName>
        <fullName evidence="2">DUF2975 domain-containing protein</fullName>
    </submittedName>
</protein>
<feature type="transmembrane region" description="Helical" evidence="1">
    <location>
        <begin position="67"/>
        <end position="87"/>
    </location>
</feature>
<feature type="transmembrane region" description="Helical" evidence="1">
    <location>
        <begin position="21"/>
        <end position="47"/>
    </location>
</feature>
<dbReference type="InterPro" id="IPR021354">
    <property type="entry name" value="DUF2975"/>
</dbReference>
<keyword evidence="1" id="KW-1133">Transmembrane helix</keyword>
<evidence type="ECO:0000313" key="2">
    <source>
        <dbReference type="EMBL" id="QEE27051.1"/>
    </source>
</evidence>
<dbReference type="EMBL" id="CP042806">
    <property type="protein sequence ID" value="QEE27051.1"/>
    <property type="molecule type" value="Genomic_DNA"/>
</dbReference>
<evidence type="ECO:0000256" key="1">
    <source>
        <dbReference type="SAM" id="Phobius"/>
    </source>
</evidence>
<name>A0A5B9E9F6_9BACT</name>
<dbReference type="Proteomes" id="UP000321820">
    <property type="component" value="Chromosome"/>
</dbReference>
<proteinExistence type="predicted"/>
<gene>
    <name evidence="2" type="ORF">FTW19_02910</name>
</gene>
<feature type="transmembrane region" description="Helical" evidence="1">
    <location>
        <begin position="141"/>
        <end position="161"/>
    </location>
</feature>